<evidence type="ECO:0000313" key="4">
    <source>
        <dbReference type="Proteomes" id="UP000259273"/>
    </source>
</evidence>
<dbReference type="AlphaFoldDB" id="A0A3C1KQT1"/>
<feature type="non-terminal residue" evidence="3">
    <location>
        <position position="92"/>
    </location>
</feature>
<name>A0A3C1KQT1_9GAMM</name>
<dbReference type="PANTHER" id="PTHR43669">
    <property type="entry name" value="5-KETO-D-GLUCONATE 5-REDUCTASE"/>
    <property type="match status" value="1"/>
</dbReference>
<dbReference type="InterPro" id="IPR036291">
    <property type="entry name" value="NAD(P)-bd_dom_sf"/>
</dbReference>
<dbReference type="PRINTS" id="PR00081">
    <property type="entry name" value="GDHRDH"/>
</dbReference>
<organism evidence="3 4">
    <name type="scientific">Haliea salexigens</name>
    <dbReference type="NCBI Taxonomy" id="287487"/>
    <lineage>
        <taxon>Bacteria</taxon>
        <taxon>Pseudomonadati</taxon>
        <taxon>Pseudomonadota</taxon>
        <taxon>Gammaproteobacteria</taxon>
        <taxon>Cellvibrionales</taxon>
        <taxon>Halieaceae</taxon>
        <taxon>Haliea</taxon>
    </lineage>
</organism>
<keyword evidence="2" id="KW-0560">Oxidoreductase</keyword>
<proteinExistence type="inferred from homology"/>
<comment type="caution">
    <text evidence="3">The sequence shown here is derived from an EMBL/GenBank/DDBJ whole genome shotgun (WGS) entry which is preliminary data.</text>
</comment>
<comment type="similarity">
    <text evidence="1">Belongs to the short-chain dehydrogenases/reductases (SDR) family.</text>
</comment>
<reference evidence="3 4" key="1">
    <citation type="journal article" date="2018" name="Nat. Biotechnol.">
        <title>A standardized bacterial taxonomy based on genome phylogeny substantially revises the tree of life.</title>
        <authorList>
            <person name="Parks D.H."/>
            <person name="Chuvochina M."/>
            <person name="Waite D.W."/>
            <person name="Rinke C."/>
            <person name="Skarshewski A."/>
            <person name="Chaumeil P.A."/>
            <person name="Hugenholtz P."/>
        </authorList>
    </citation>
    <scope>NUCLEOTIDE SEQUENCE [LARGE SCALE GENOMIC DNA]</scope>
    <source>
        <strain evidence="3">UBA9158</strain>
    </source>
</reference>
<evidence type="ECO:0000256" key="2">
    <source>
        <dbReference type="ARBA" id="ARBA00023002"/>
    </source>
</evidence>
<protein>
    <submittedName>
        <fullName evidence="3">3-oxoacyl-ACP reductase</fullName>
    </submittedName>
</protein>
<dbReference type="SUPFAM" id="SSF51735">
    <property type="entry name" value="NAD(P)-binding Rossmann-fold domains"/>
    <property type="match status" value="1"/>
</dbReference>
<dbReference type="Proteomes" id="UP000259273">
    <property type="component" value="Unassembled WGS sequence"/>
</dbReference>
<evidence type="ECO:0000313" key="3">
    <source>
        <dbReference type="EMBL" id="HAN29027.1"/>
    </source>
</evidence>
<accession>A0A3C1KQT1</accession>
<evidence type="ECO:0000256" key="1">
    <source>
        <dbReference type="ARBA" id="ARBA00006484"/>
    </source>
</evidence>
<gene>
    <name evidence="3" type="ORF">DCP75_15150</name>
</gene>
<dbReference type="GO" id="GO:0016491">
    <property type="term" value="F:oxidoreductase activity"/>
    <property type="evidence" value="ECO:0007669"/>
    <property type="project" value="UniProtKB-KW"/>
</dbReference>
<dbReference type="PANTHER" id="PTHR43669:SF3">
    <property type="entry name" value="ALCOHOL DEHYDROGENASE, PUTATIVE (AFU_ORTHOLOGUE AFUA_3G03445)-RELATED"/>
    <property type="match status" value="1"/>
</dbReference>
<dbReference type="InterPro" id="IPR002347">
    <property type="entry name" value="SDR_fam"/>
</dbReference>
<dbReference type="Pfam" id="PF00106">
    <property type="entry name" value="adh_short"/>
    <property type="match status" value="1"/>
</dbReference>
<dbReference type="Gene3D" id="3.40.50.720">
    <property type="entry name" value="NAD(P)-binding Rossmann-like Domain"/>
    <property type="match status" value="1"/>
</dbReference>
<dbReference type="EMBL" id="DMND01000206">
    <property type="protein sequence ID" value="HAN29027.1"/>
    <property type="molecule type" value="Genomic_DNA"/>
</dbReference>
<sequence length="92" mass="9615">MQNPMRMTDRVVMVTGGGQGIGRQLAAQLLSLEAKVALVDIDTGKLAEARDALGASRVSTYCGDVSDPEFVNATVDSIVAEQGDLHGLINNA</sequence>